<keyword evidence="1" id="KW-0812">Transmembrane</keyword>
<accession>K0S2R9</accession>
<comment type="caution">
    <text evidence="2">The sequence shown here is derived from an EMBL/GenBank/DDBJ whole genome shotgun (WGS) entry which is preliminary data.</text>
</comment>
<organism evidence="2 3">
    <name type="scientific">Thalassiosira oceanica</name>
    <name type="common">Marine diatom</name>
    <dbReference type="NCBI Taxonomy" id="159749"/>
    <lineage>
        <taxon>Eukaryota</taxon>
        <taxon>Sar</taxon>
        <taxon>Stramenopiles</taxon>
        <taxon>Ochrophyta</taxon>
        <taxon>Bacillariophyta</taxon>
        <taxon>Coscinodiscophyceae</taxon>
        <taxon>Thalassiosirophycidae</taxon>
        <taxon>Thalassiosirales</taxon>
        <taxon>Thalassiosiraceae</taxon>
        <taxon>Thalassiosira</taxon>
    </lineage>
</organism>
<dbReference type="Proteomes" id="UP000266841">
    <property type="component" value="Unassembled WGS sequence"/>
</dbReference>
<gene>
    <name evidence="2" type="ORF">THAOC_19263</name>
</gene>
<feature type="transmembrane region" description="Helical" evidence="1">
    <location>
        <begin position="129"/>
        <end position="148"/>
    </location>
</feature>
<keyword evidence="1" id="KW-1133">Transmembrane helix</keyword>
<reference evidence="2 3" key="1">
    <citation type="journal article" date="2012" name="Genome Biol.">
        <title>Genome and low-iron response of an oceanic diatom adapted to chronic iron limitation.</title>
        <authorList>
            <person name="Lommer M."/>
            <person name="Specht M."/>
            <person name="Roy A.S."/>
            <person name="Kraemer L."/>
            <person name="Andreson R."/>
            <person name="Gutowska M.A."/>
            <person name="Wolf J."/>
            <person name="Bergner S.V."/>
            <person name="Schilhabel M.B."/>
            <person name="Klostermeier U.C."/>
            <person name="Beiko R.G."/>
            <person name="Rosenstiel P."/>
            <person name="Hippler M."/>
            <person name="Laroche J."/>
        </authorList>
    </citation>
    <scope>NUCLEOTIDE SEQUENCE [LARGE SCALE GENOMIC DNA]</scope>
    <source>
        <strain evidence="2 3">CCMP1005</strain>
    </source>
</reference>
<keyword evidence="3" id="KW-1185">Reference proteome</keyword>
<proteinExistence type="predicted"/>
<evidence type="ECO:0000256" key="1">
    <source>
        <dbReference type="SAM" id="Phobius"/>
    </source>
</evidence>
<keyword evidence="1" id="KW-0472">Membrane</keyword>
<dbReference type="AlphaFoldDB" id="K0S2R9"/>
<evidence type="ECO:0000313" key="3">
    <source>
        <dbReference type="Proteomes" id="UP000266841"/>
    </source>
</evidence>
<evidence type="ECO:0000313" key="2">
    <source>
        <dbReference type="EMBL" id="EJK60393.1"/>
    </source>
</evidence>
<name>K0S2R9_THAOC</name>
<protein>
    <submittedName>
        <fullName evidence="2">Uncharacterized protein</fullName>
    </submittedName>
</protein>
<dbReference type="EMBL" id="AGNL01021153">
    <property type="protein sequence ID" value="EJK60393.1"/>
    <property type="molecule type" value="Genomic_DNA"/>
</dbReference>
<sequence>PNIILVDASCSFAKTPIVLRVDWNADTTDLFMQRLSLPPHFSVPLVFATARGQRFEIGSRLTTKSLKTSLSTYEYVEIMESPTAIRALAARCAREPSALDSSAGCLAAVGERRKIGEGHGTYKGHARRYVTSWIWLSLLSIGSCLYVAKRPWLFRTSRDSASHVGER</sequence>
<feature type="non-terminal residue" evidence="2">
    <location>
        <position position="1"/>
    </location>
</feature>